<evidence type="ECO:0000313" key="2">
    <source>
        <dbReference type="Proteomes" id="UP000547976"/>
    </source>
</evidence>
<keyword evidence="2" id="KW-1185">Reference proteome</keyword>
<accession>A0A8H5L3N2</accession>
<proteinExistence type="predicted"/>
<dbReference type="Proteomes" id="UP000547976">
    <property type="component" value="Unassembled WGS sequence"/>
</dbReference>
<sequence>MGHTRTSSVAFIVPVSSVPKPHHLHHLTISSFSRPIKSVVKAEGCYPTYVHLRTLTDLANPPLRPKDCSQRINILRCINRPLPNFQHRNSFDIRTKTSSQL</sequence>
<name>A0A8H5L3N2_GIBSU</name>
<protein>
    <submittedName>
        <fullName evidence="1">Uncharacterized protein</fullName>
    </submittedName>
</protein>
<dbReference type="EMBL" id="JAAOAV010000263">
    <property type="protein sequence ID" value="KAF5585750.1"/>
    <property type="molecule type" value="Genomic_DNA"/>
</dbReference>
<dbReference type="AlphaFoldDB" id="A0A8H5L3N2"/>
<evidence type="ECO:0000313" key="1">
    <source>
        <dbReference type="EMBL" id="KAF5585750.1"/>
    </source>
</evidence>
<reference evidence="1 2" key="1">
    <citation type="submission" date="2020-05" db="EMBL/GenBank/DDBJ databases">
        <title>Identification and distribution of gene clusters putatively required for synthesis of sphingolipid metabolism inhibitors in phylogenetically diverse species of the filamentous fungus Fusarium.</title>
        <authorList>
            <person name="Kim H.-S."/>
            <person name="Busman M."/>
            <person name="Brown D.W."/>
            <person name="Divon H."/>
            <person name="Uhlig S."/>
            <person name="Proctor R.H."/>
        </authorList>
    </citation>
    <scope>NUCLEOTIDE SEQUENCE [LARGE SCALE GENOMIC DNA]</scope>
    <source>
        <strain evidence="1 2">NRRL 66333</strain>
    </source>
</reference>
<dbReference type="RefSeq" id="XP_036532173.1">
    <property type="nucleotide sequence ID" value="XM_036677116.1"/>
</dbReference>
<gene>
    <name evidence="1" type="ORF">FSUBG_12339</name>
</gene>
<organism evidence="1 2">
    <name type="scientific">Gibberella subglutinans</name>
    <name type="common">Fusarium subglutinans</name>
    <dbReference type="NCBI Taxonomy" id="42677"/>
    <lineage>
        <taxon>Eukaryota</taxon>
        <taxon>Fungi</taxon>
        <taxon>Dikarya</taxon>
        <taxon>Ascomycota</taxon>
        <taxon>Pezizomycotina</taxon>
        <taxon>Sordariomycetes</taxon>
        <taxon>Hypocreomycetidae</taxon>
        <taxon>Hypocreales</taxon>
        <taxon>Nectriaceae</taxon>
        <taxon>Fusarium</taxon>
        <taxon>Fusarium fujikuroi species complex</taxon>
    </lineage>
</organism>
<dbReference type="GeneID" id="59311834"/>
<comment type="caution">
    <text evidence="1">The sequence shown here is derived from an EMBL/GenBank/DDBJ whole genome shotgun (WGS) entry which is preliminary data.</text>
</comment>